<evidence type="ECO:0000259" key="1">
    <source>
        <dbReference type="Pfam" id="PF01370"/>
    </source>
</evidence>
<organism evidence="2 3">
    <name type="scientific">Paenibacillus zeisoli</name>
    <dbReference type="NCBI Taxonomy" id="2496267"/>
    <lineage>
        <taxon>Bacteria</taxon>
        <taxon>Bacillati</taxon>
        <taxon>Bacillota</taxon>
        <taxon>Bacilli</taxon>
        <taxon>Bacillales</taxon>
        <taxon>Paenibacillaceae</taxon>
        <taxon>Paenibacillus</taxon>
    </lineage>
</organism>
<evidence type="ECO:0000313" key="3">
    <source>
        <dbReference type="Proteomes" id="UP000272464"/>
    </source>
</evidence>
<feature type="domain" description="NAD-dependent epimerase/dehydratase" evidence="1">
    <location>
        <begin position="29"/>
        <end position="196"/>
    </location>
</feature>
<dbReference type="SUPFAM" id="SSF51735">
    <property type="entry name" value="NAD(P)-binding Rossmann-fold domains"/>
    <property type="match status" value="1"/>
</dbReference>
<dbReference type="Pfam" id="PF01370">
    <property type="entry name" value="Epimerase"/>
    <property type="match status" value="1"/>
</dbReference>
<sequence length="338" mass="36694">MKTVSELEQCLSEPSAALAADLAKLDGDILILGVGGKMGPSLAKLARRGAEAAGVKKKIIGVSRFSSGTLQKELEDFGIETISADLLSDQALRALPDVPNVIYMAGNKFGTTGKEYFTWAMNAYLPGRVAEKYRNSRIVSFSSGNIYPLTPVSLGGASEEHPVGPIGEYAQSCLGRERVFEYFSRENGTPVVNFRLNYAIDLRYGILLEVASAVNEGRPIDLGMGQVNVIWQGDANEMAIRSLLIGDSPAVTLNVTGPETVSIRWLAERFGDGLGKQPIFTGEERDTALLSNASKSHQLFGYPRVSLREMIDWTLEWVARGGETLGKPTHFQERTGAF</sequence>
<evidence type="ECO:0000313" key="2">
    <source>
        <dbReference type="EMBL" id="RUT29871.1"/>
    </source>
</evidence>
<dbReference type="Proteomes" id="UP000272464">
    <property type="component" value="Unassembled WGS sequence"/>
</dbReference>
<protein>
    <submittedName>
        <fullName evidence="2">NAD(P)-dependent oxidoreductase</fullName>
    </submittedName>
</protein>
<dbReference type="AlphaFoldDB" id="A0A3S1D8L1"/>
<dbReference type="Gene3D" id="3.40.50.720">
    <property type="entry name" value="NAD(P)-binding Rossmann-like Domain"/>
    <property type="match status" value="1"/>
</dbReference>
<accession>A0A3S1D8L1</accession>
<dbReference type="InterPro" id="IPR036291">
    <property type="entry name" value="NAD(P)-bd_dom_sf"/>
</dbReference>
<dbReference type="InterPro" id="IPR001509">
    <property type="entry name" value="Epimerase_deHydtase"/>
</dbReference>
<dbReference type="OrthoDB" id="9785845at2"/>
<dbReference type="RefSeq" id="WP_127199815.1">
    <property type="nucleotide sequence ID" value="NZ_RZNX01000005.1"/>
</dbReference>
<dbReference type="EMBL" id="RZNX01000005">
    <property type="protein sequence ID" value="RUT29871.1"/>
    <property type="molecule type" value="Genomic_DNA"/>
</dbReference>
<proteinExistence type="predicted"/>
<gene>
    <name evidence="2" type="ORF">EJP77_13725</name>
</gene>
<keyword evidence="3" id="KW-1185">Reference proteome</keyword>
<comment type="caution">
    <text evidence="2">The sequence shown here is derived from an EMBL/GenBank/DDBJ whole genome shotgun (WGS) entry which is preliminary data.</text>
</comment>
<reference evidence="2 3" key="1">
    <citation type="submission" date="2018-12" db="EMBL/GenBank/DDBJ databases">
        <authorList>
            <person name="Sun L."/>
            <person name="Chen Z."/>
        </authorList>
    </citation>
    <scope>NUCLEOTIDE SEQUENCE [LARGE SCALE GENOMIC DNA]</scope>
    <source>
        <strain evidence="2 3">3-5-3</strain>
    </source>
</reference>
<name>A0A3S1D8L1_9BACL</name>